<dbReference type="EMBL" id="AWEZ01000029">
    <property type="protein sequence ID" value="ERL09519.1"/>
    <property type="molecule type" value="Genomic_DNA"/>
</dbReference>
<keyword evidence="1 4" id="KW-0479">Metal-binding</keyword>
<dbReference type="InterPro" id="IPR036291">
    <property type="entry name" value="NAD(P)-bd_dom_sf"/>
</dbReference>
<evidence type="ECO:0000259" key="5">
    <source>
        <dbReference type="SMART" id="SM00829"/>
    </source>
</evidence>
<keyword evidence="3" id="KW-0560">Oxidoreductase</keyword>
<protein>
    <submittedName>
        <fullName evidence="6">Alcohol dehydrogenase, catalytic domain protein, GroES-like family</fullName>
    </submittedName>
</protein>
<dbReference type="Gene3D" id="3.90.180.10">
    <property type="entry name" value="Medium-chain alcohol dehydrogenases, catalytic domain"/>
    <property type="match status" value="1"/>
</dbReference>
<organism evidence="6 7">
    <name type="scientific">Olsenella profusa F0195</name>
    <dbReference type="NCBI Taxonomy" id="1125712"/>
    <lineage>
        <taxon>Bacteria</taxon>
        <taxon>Bacillati</taxon>
        <taxon>Actinomycetota</taxon>
        <taxon>Coriobacteriia</taxon>
        <taxon>Coriobacteriales</taxon>
        <taxon>Atopobiaceae</taxon>
        <taxon>Olsenella</taxon>
    </lineage>
</organism>
<evidence type="ECO:0000313" key="7">
    <source>
        <dbReference type="Proteomes" id="UP000016638"/>
    </source>
</evidence>
<comment type="caution">
    <text evidence="6">The sequence shown here is derived from an EMBL/GenBank/DDBJ whole genome shotgun (WGS) entry which is preliminary data.</text>
</comment>
<reference evidence="6 7" key="1">
    <citation type="submission" date="2013-08" db="EMBL/GenBank/DDBJ databases">
        <authorList>
            <person name="Durkin A.S."/>
            <person name="Haft D.R."/>
            <person name="McCorrison J."/>
            <person name="Torralba M."/>
            <person name="Gillis M."/>
            <person name="Haft D.H."/>
            <person name="Methe B."/>
            <person name="Sutton G."/>
            <person name="Nelson K.E."/>
        </authorList>
    </citation>
    <scope>NUCLEOTIDE SEQUENCE [LARGE SCALE GENOMIC DNA]</scope>
    <source>
        <strain evidence="6 7">F0195</strain>
    </source>
</reference>
<dbReference type="RefSeq" id="WP_021725605.1">
    <property type="nucleotide sequence ID" value="NZ_AWEZ01000029.1"/>
</dbReference>
<comment type="similarity">
    <text evidence="4">Belongs to the zinc-containing alcohol dehydrogenase family.</text>
</comment>
<dbReference type="GO" id="GO:0008270">
    <property type="term" value="F:zinc ion binding"/>
    <property type="evidence" value="ECO:0007669"/>
    <property type="project" value="InterPro"/>
</dbReference>
<evidence type="ECO:0000256" key="4">
    <source>
        <dbReference type="RuleBase" id="RU361277"/>
    </source>
</evidence>
<accession>U2T906</accession>
<dbReference type="InterPro" id="IPR013154">
    <property type="entry name" value="ADH-like_N"/>
</dbReference>
<dbReference type="InterPro" id="IPR002328">
    <property type="entry name" value="ADH_Zn_CS"/>
</dbReference>
<dbReference type="InterPro" id="IPR050129">
    <property type="entry name" value="Zn_alcohol_dh"/>
</dbReference>
<dbReference type="SMART" id="SM00829">
    <property type="entry name" value="PKS_ER"/>
    <property type="match status" value="1"/>
</dbReference>
<dbReference type="OrthoDB" id="241504at2"/>
<dbReference type="STRING" id="1125712.HMPREF1316_1640"/>
<dbReference type="SUPFAM" id="SSF51735">
    <property type="entry name" value="NAD(P)-binding Rossmann-fold domains"/>
    <property type="match status" value="1"/>
</dbReference>
<evidence type="ECO:0000313" key="6">
    <source>
        <dbReference type="EMBL" id="ERL09519.1"/>
    </source>
</evidence>
<dbReference type="PROSITE" id="PS00059">
    <property type="entry name" value="ADH_ZINC"/>
    <property type="match status" value="1"/>
</dbReference>
<dbReference type="Proteomes" id="UP000016638">
    <property type="component" value="Unassembled WGS sequence"/>
</dbReference>
<evidence type="ECO:0000256" key="3">
    <source>
        <dbReference type="ARBA" id="ARBA00023002"/>
    </source>
</evidence>
<proteinExistence type="inferred from homology"/>
<name>U2T906_9ACTN</name>
<keyword evidence="7" id="KW-1185">Reference proteome</keyword>
<dbReference type="Gene3D" id="3.40.50.720">
    <property type="entry name" value="NAD(P)-binding Rossmann-like Domain"/>
    <property type="match status" value="1"/>
</dbReference>
<dbReference type="SUPFAM" id="SSF50129">
    <property type="entry name" value="GroES-like"/>
    <property type="match status" value="1"/>
</dbReference>
<gene>
    <name evidence="6" type="ORF">HMPREF1316_1640</name>
</gene>
<dbReference type="GO" id="GO:0016491">
    <property type="term" value="F:oxidoreductase activity"/>
    <property type="evidence" value="ECO:0007669"/>
    <property type="project" value="UniProtKB-KW"/>
</dbReference>
<dbReference type="eggNOG" id="COG1063">
    <property type="taxonomic scope" value="Bacteria"/>
</dbReference>
<dbReference type="InterPro" id="IPR013149">
    <property type="entry name" value="ADH-like_C"/>
</dbReference>
<dbReference type="AlphaFoldDB" id="U2T906"/>
<evidence type="ECO:0000256" key="1">
    <source>
        <dbReference type="ARBA" id="ARBA00022723"/>
    </source>
</evidence>
<dbReference type="CDD" id="cd08258">
    <property type="entry name" value="Zn_ADH4"/>
    <property type="match status" value="1"/>
</dbReference>
<dbReference type="InterPro" id="IPR011032">
    <property type="entry name" value="GroES-like_sf"/>
</dbReference>
<keyword evidence="2 4" id="KW-0862">Zinc</keyword>
<dbReference type="Pfam" id="PF00107">
    <property type="entry name" value="ADH_zinc_N"/>
    <property type="match status" value="1"/>
</dbReference>
<dbReference type="Pfam" id="PF08240">
    <property type="entry name" value="ADH_N"/>
    <property type="match status" value="1"/>
</dbReference>
<dbReference type="InterPro" id="IPR020843">
    <property type="entry name" value="ER"/>
</dbReference>
<sequence length="387" mass="42207">MKALTRYCSDKGEFGGYHYIDMPVPECGPDDVIIRLKAAAICGADMKHWYADLDGTNTSDQLNSIRGHEFAGVIVKVGENVTDWKVGQRVVSDNAGKACGTCPACERGDFMLCEHKTGLGLDNNYKAFGGTGGFTKYAKIPGGILKLHPHAIWEIPEGVKYEEAAVLDPIANSYKAIAQQSSFLPGQDVVVIGTGPLGLFAVQVARVMGAVNIVMVGLQDDVKTRFPIAREVGATHCVNGSTEDVVKRCLEICGRDNLGLVVECSGANIALKQSLEMLRPNGEVVRVGMGFKPLEFSINNITEWNKSIIGHQAYDSTSWRECIRLLASGAIKVQPMITHRLGLSQWKEGFAVMADKSAVKCIFHYDEPDKDEKAYGEADYPDDHDFE</sequence>
<evidence type="ECO:0000256" key="2">
    <source>
        <dbReference type="ARBA" id="ARBA00022833"/>
    </source>
</evidence>
<dbReference type="PANTHER" id="PTHR43401:SF2">
    <property type="entry name" value="L-THREONINE 3-DEHYDROGENASE"/>
    <property type="match status" value="1"/>
</dbReference>
<feature type="domain" description="Enoyl reductase (ER)" evidence="5">
    <location>
        <begin position="12"/>
        <end position="363"/>
    </location>
</feature>
<dbReference type="PANTHER" id="PTHR43401">
    <property type="entry name" value="L-THREONINE 3-DEHYDROGENASE"/>
    <property type="match status" value="1"/>
</dbReference>
<dbReference type="PATRIC" id="fig|1125712.3.peg.738"/>
<comment type="cofactor">
    <cofactor evidence="4">
        <name>Zn(2+)</name>
        <dbReference type="ChEBI" id="CHEBI:29105"/>
    </cofactor>
</comment>